<dbReference type="SFLD" id="SFLDG01123">
    <property type="entry name" value="methyltransferase_(Class_B)"/>
    <property type="match status" value="1"/>
</dbReference>
<dbReference type="SFLD" id="SFLDF00404">
    <property type="entry name" value="hopanetetrol_cyclitol_ether_sy"/>
    <property type="match status" value="1"/>
</dbReference>
<dbReference type="Gene3D" id="3.30.750.200">
    <property type="match status" value="1"/>
</dbReference>
<dbReference type="InterPro" id="IPR034466">
    <property type="entry name" value="Methyltransferase_Class_B"/>
</dbReference>
<accession>A0A437MK07</accession>
<dbReference type="NCBIfam" id="TIGR03471">
    <property type="entry name" value="HpnJ"/>
    <property type="match status" value="1"/>
</dbReference>
<dbReference type="Gene3D" id="3.30.750.210">
    <property type="match status" value="1"/>
</dbReference>
<reference evidence="7 8" key="1">
    <citation type="submission" date="2019-01" db="EMBL/GenBank/DDBJ databases">
        <authorList>
            <person name="Chen W.-M."/>
        </authorList>
    </citation>
    <scope>NUCLEOTIDE SEQUENCE [LARGE SCALE GENOMIC DNA]</scope>
    <source>
        <strain evidence="7 8">CCP-6</strain>
    </source>
</reference>
<dbReference type="AlphaFoldDB" id="A0A437MK07"/>
<proteinExistence type="predicted"/>
<dbReference type="SUPFAM" id="SSF102114">
    <property type="entry name" value="Radical SAM enzymes"/>
    <property type="match status" value="1"/>
</dbReference>
<keyword evidence="3" id="KW-0479">Metal-binding</keyword>
<comment type="cofactor">
    <cofactor evidence="1">
        <name>[4Fe-4S] cluster</name>
        <dbReference type="ChEBI" id="CHEBI:49883"/>
    </cofactor>
</comment>
<comment type="caution">
    <text evidence="7">The sequence shown here is derived from an EMBL/GenBank/DDBJ whole genome shotgun (WGS) entry which is preliminary data.</text>
</comment>
<protein>
    <submittedName>
        <fullName evidence="7">Hopanoid biosynthesis associated radical SAM protein HpnJ</fullName>
    </submittedName>
</protein>
<keyword evidence="8" id="KW-1185">Reference proteome</keyword>
<dbReference type="SFLD" id="SFLDG01082">
    <property type="entry name" value="B12-binding_domain_containing"/>
    <property type="match status" value="1"/>
</dbReference>
<dbReference type="InterPro" id="IPR017834">
    <property type="entry name" value="Hopanoid_synth-assoc_rSAM_HpnJ"/>
</dbReference>
<dbReference type="OrthoDB" id="9801424at2"/>
<dbReference type="EMBL" id="SACL01000002">
    <property type="protein sequence ID" value="RVT98007.1"/>
    <property type="molecule type" value="Genomic_DNA"/>
</dbReference>
<dbReference type="Pfam" id="PF04055">
    <property type="entry name" value="Radical_SAM"/>
    <property type="match status" value="1"/>
</dbReference>
<dbReference type="InterPro" id="IPR051198">
    <property type="entry name" value="BchE-like"/>
</dbReference>
<keyword evidence="2" id="KW-0949">S-adenosyl-L-methionine</keyword>
<dbReference type="InterPro" id="IPR006638">
    <property type="entry name" value="Elp3/MiaA/NifB-like_rSAM"/>
</dbReference>
<name>A0A437MK07_9PROT</name>
<organism evidence="7 8">
    <name type="scientific">Rhodovarius crocodyli</name>
    <dbReference type="NCBI Taxonomy" id="1979269"/>
    <lineage>
        <taxon>Bacteria</taxon>
        <taxon>Pseudomonadati</taxon>
        <taxon>Pseudomonadota</taxon>
        <taxon>Alphaproteobacteria</taxon>
        <taxon>Acetobacterales</taxon>
        <taxon>Roseomonadaceae</taxon>
        <taxon>Rhodovarius</taxon>
    </lineage>
</organism>
<gene>
    <name evidence="7" type="primary">hpnJ</name>
    <name evidence="7" type="ORF">EOD42_09110</name>
</gene>
<feature type="domain" description="Radical SAM core" evidence="6">
    <location>
        <begin position="192"/>
        <end position="414"/>
    </location>
</feature>
<dbReference type="GO" id="GO:0003824">
    <property type="term" value="F:catalytic activity"/>
    <property type="evidence" value="ECO:0007669"/>
    <property type="project" value="InterPro"/>
</dbReference>
<keyword evidence="4" id="KW-0408">Iron</keyword>
<dbReference type="PANTHER" id="PTHR43409">
    <property type="entry name" value="ANAEROBIC MAGNESIUM-PROTOPORPHYRIN IX MONOMETHYL ESTER CYCLASE-RELATED"/>
    <property type="match status" value="1"/>
</dbReference>
<evidence type="ECO:0000256" key="1">
    <source>
        <dbReference type="ARBA" id="ARBA00001966"/>
    </source>
</evidence>
<dbReference type="GO" id="GO:0005829">
    <property type="term" value="C:cytosol"/>
    <property type="evidence" value="ECO:0007669"/>
    <property type="project" value="TreeGrafter"/>
</dbReference>
<evidence type="ECO:0000313" key="8">
    <source>
        <dbReference type="Proteomes" id="UP000282957"/>
    </source>
</evidence>
<evidence type="ECO:0000256" key="5">
    <source>
        <dbReference type="ARBA" id="ARBA00023014"/>
    </source>
</evidence>
<dbReference type="Proteomes" id="UP000282957">
    <property type="component" value="Unassembled WGS sequence"/>
</dbReference>
<dbReference type="InterPro" id="IPR058240">
    <property type="entry name" value="rSAM_sf"/>
</dbReference>
<dbReference type="PROSITE" id="PS51918">
    <property type="entry name" value="RADICAL_SAM"/>
    <property type="match status" value="1"/>
</dbReference>
<evidence type="ECO:0000256" key="3">
    <source>
        <dbReference type="ARBA" id="ARBA00022723"/>
    </source>
</evidence>
<evidence type="ECO:0000313" key="7">
    <source>
        <dbReference type="EMBL" id="RVT98007.1"/>
    </source>
</evidence>
<evidence type="ECO:0000256" key="2">
    <source>
        <dbReference type="ARBA" id="ARBA00022691"/>
    </source>
</evidence>
<dbReference type="PANTHER" id="PTHR43409:SF16">
    <property type="entry name" value="SLR0320 PROTEIN"/>
    <property type="match status" value="1"/>
</dbReference>
<evidence type="ECO:0000256" key="4">
    <source>
        <dbReference type="ARBA" id="ARBA00023004"/>
    </source>
</evidence>
<dbReference type="GO" id="GO:0051539">
    <property type="term" value="F:4 iron, 4 sulfur cluster binding"/>
    <property type="evidence" value="ECO:0007669"/>
    <property type="project" value="UniProtKB-KW"/>
</dbReference>
<dbReference type="InterPro" id="IPR007197">
    <property type="entry name" value="rSAM"/>
</dbReference>
<keyword evidence="5" id="KW-0411">Iron-sulfur</keyword>
<dbReference type="SMART" id="SM00729">
    <property type="entry name" value="Elp3"/>
    <property type="match status" value="1"/>
</dbReference>
<dbReference type="SFLD" id="SFLDS00029">
    <property type="entry name" value="Radical_SAM"/>
    <property type="match status" value="1"/>
</dbReference>
<dbReference type="GO" id="GO:0046872">
    <property type="term" value="F:metal ion binding"/>
    <property type="evidence" value="ECO:0007669"/>
    <property type="project" value="UniProtKB-KW"/>
</dbReference>
<evidence type="ECO:0000259" key="6">
    <source>
        <dbReference type="PROSITE" id="PS51918"/>
    </source>
</evidence>
<sequence length="477" mass="54189">MRTLFLQAPTFDGFDGGAGARYQARREIKSFWFPTWLAQPAALVPGSKLIDAPPHGITMGDILPQANDFDLCVMHTSTPSFASDVKVAEMLKQANPNLKIGLIGAKVAVQPDESLRDAPVIDWVARNDFDFTIKDVAEGLDWATIKGLSYRTADGLIVHNDDREVLEDMDSLPFVSEVYKRDLDWKKYFIGYLKHPYVSFYTGRGCKSRCTFCLWPQTVGGHRYRTRSVEHVIAEVKYILANFPEMQELFFDDDTFTDDLPRAEAIAKELGKLGVTWSCNAKANVPYASLKVMRENGLRLLLVGYESGNQQILHNIKKGMRVEVARQFTKDCHELGIAIHGTFIVGLPGETRETIQETIKFAIETNPHTIQVSLAAPYPGTYLWNQAEKEGWLDTAHTEYVDAHGVQIAPLHYPHLSHEEIFKAVEEFYRKFYFRVPKIASICGEMVRDRQMLVRRLREGVEFFRFLKERKTAAKAA</sequence>